<dbReference type="EMBL" id="AP012338">
    <property type="protein sequence ID" value="BAM02780.1"/>
    <property type="molecule type" value="Genomic_DNA"/>
</dbReference>
<dbReference type="HOGENOM" id="CLU_1194266_0_0_0"/>
<evidence type="ECO:0000259" key="1">
    <source>
        <dbReference type="Pfam" id="PF10056"/>
    </source>
</evidence>
<protein>
    <recommendedName>
        <fullName evidence="1">DUF2293 domain-containing protein</fullName>
    </recommendedName>
</protein>
<accession>I0IBZ2</accession>
<dbReference type="STRING" id="1142394.PSMK_06210"/>
<dbReference type="RefSeq" id="WP_014436000.1">
    <property type="nucleotide sequence ID" value="NC_017080.1"/>
</dbReference>
<dbReference type="Pfam" id="PF10056">
    <property type="entry name" value="DUF2293"/>
    <property type="match status" value="1"/>
</dbReference>
<feature type="domain" description="DUF2293" evidence="1">
    <location>
        <begin position="132"/>
        <end position="211"/>
    </location>
</feature>
<organism evidence="2 3">
    <name type="scientific">Phycisphaera mikurensis (strain NBRC 102666 / KCTC 22515 / FYK2301M01)</name>
    <dbReference type="NCBI Taxonomy" id="1142394"/>
    <lineage>
        <taxon>Bacteria</taxon>
        <taxon>Pseudomonadati</taxon>
        <taxon>Planctomycetota</taxon>
        <taxon>Phycisphaerae</taxon>
        <taxon>Phycisphaerales</taxon>
        <taxon>Phycisphaeraceae</taxon>
        <taxon>Phycisphaera</taxon>
    </lineage>
</organism>
<keyword evidence="3" id="KW-1185">Reference proteome</keyword>
<evidence type="ECO:0000313" key="3">
    <source>
        <dbReference type="Proteomes" id="UP000007881"/>
    </source>
</evidence>
<gene>
    <name evidence="2" type="ordered locus">PSMK_06210</name>
</gene>
<dbReference type="Proteomes" id="UP000007881">
    <property type="component" value="Chromosome"/>
</dbReference>
<sequence>MPVLPGPPDTRTVGPGPIPGVFRDGAARFRAPDGWALLPPGDAALTKRVKAAGPHWAVQEKRGRRTFSRGVLAPAGTIAAETARRSAERADPVYRRKLETGRAARARKEAAYAAGFAAAVEDYLGFAPAHAPLGRRVAAAVAAHATPVGSGTVARTQRIPIQERAAAAVIAWLRHRTTAYDHMRIPRVKGRRREVRRALAAESKRLLGRYRDGGVPPAPCPLEAALG</sequence>
<dbReference type="InterPro" id="IPR018744">
    <property type="entry name" value="DUF2293"/>
</dbReference>
<dbReference type="AlphaFoldDB" id="I0IBZ2"/>
<dbReference type="PATRIC" id="fig|1142394.8.peg.636"/>
<dbReference type="OrthoDB" id="258268at2"/>
<evidence type="ECO:0000313" key="2">
    <source>
        <dbReference type="EMBL" id="BAM02780.1"/>
    </source>
</evidence>
<dbReference type="eggNOG" id="ENOG502Z94I">
    <property type="taxonomic scope" value="Bacteria"/>
</dbReference>
<reference evidence="2 3" key="1">
    <citation type="submission" date="2012-02" db="EMBL/GenBank/DDBJ databases">
        <title>Complete genome sequence of Phycisphaera mikurensis NBRC 102666.</title>
        <authorList>
            <person name="Ankai A."/>
            <person name="Hosoyama A."/>
            <person name="Terui Y."/>
            <person name="Sekine M."/>
            <person name="Fukai R."/>
            <person name="Kato Y."/>
            <person name="Nakamura S."/>
            <person name="Yamada-Narita S."/>
            <person name="Kawakoshi A."/>
            <person name="Fukunaga Y."/>
            <person name="Yamazaki S."/>
            <person name="Fujita N."/>
        </authorList>
    </citation>
    <scope>NUCLEOTIDE SEQUENCE [LARGE SCALE GENOMIC DNA]</scope>
    <source>
        <strain evidence="3">NBRC 102666 / KCTC 22515 / FYK2301M01</strain>
    </source>
</reference>
<dbReference type="KEGG" id="phm:PSMK_06210"/>
<proteinExistence type="predicted"/>
<name>I0IBZ2_PHYMF</name>